<sequence>MDGGRTLLDGEGKREETLAVISKEAGALATADGNQELKLKCHINYCSSGLL</sequence>
<accession>A0ABQ7CGG5</accession>
<dbReference type="Proteomes" id="UP000266723">
    <property type="component" value="Unassembled WGS sequence"/>
</dbReference>
<comment type="caution">
    <text evidence="1">The sequence shown here is derived from an EMBL/GenBank/DDBJ whole genome shotgun (WGS) entry which is preliminary data.</text>
</comment>
<name>A0ABQ7CGG5_BRACR</name>
<evidence type="ECO:0000313" key="1">
    <source>
        <dbReference type="EMBL" id="KAF3550642.1"/>
    </source>
</evidence>
<gene>
    <name evidence="1" type="ORF">DY000_02009156</name>
</gene>
<evidence type="ECO:0000313" key="2">
    <source>
        <dbReference type="Proteomes" id="UP000266723"/>
    </source>
</evidence>
<dbReference type="EMBL" id="QGKV02000832">
    <property type="protein sequence ID" value="KAF3550642.1"/>
    <property type="molecule type" value="Genomic_DNA"/>
</dbReference>
<reference evidence="1 2" key="1">
    <citation type="journal article" date="2020" name="BMC Genomics">
        <title>Intraspecific diversification of the crop wild relative Brassica cretica Lam. using demographic model selection.</title>
        <authorList>
            <person name="Kioukis A."/>
            <person name="Michalopoulou V.A."/>
            <person name="Briers L."/>
            <person name="Pirintsos S."/>
            <person name="Studholme D.J."/>
            <person name="Pavlidis P."/>
            <person name="Sarris P.F."/>
        </authorList>
    </citation>
    <scope>NUCLEOTIDE SEQUENCE [LARGE SCALE GENOMIC DNA]</scope>
    <source>
        <strain evidence="2">cv. PFS-1207/04</strain>
    </source>
</reference>
<organism evidence="1 2">
    <name type="scientific">Brassica cretica</name>
    <name type="common">Mustard</name>
    <dbReference type="NCBI Taxonomy" id="69181"/>
    <lineage>
        <taxon>Eukaryota</taxon>
        <taxon>Viridiplantae</taxon>
        <taxon>Streptophyta</taxon>
        <taxon>Embryophyta</taxon>
        <taxon>Tracheophyta</taxon>
        <taxon>Spermatophyta</taxon>
        <taxon>Magnoliopsida</taxon>
        <taxon>eudicotyledons</taxon>
        <taxon>Gunneridae</taxon>
        <taxon>Pentapetalae</taxon>
        <taxon>rosids</taxon>
        <taxon>malvids</taxon>
        <taxon>Brassicales</taxon>
        <taxon>Brassicaceae</taxon>
        <taxon>Brassiceae</taxon>
        <taxon>Brassica</taxon>
    </lineage>
</organism>
<proteinExistence type="predicted"/>
<keyword evidence="2" id="KW-1185">Reference proteome</keyword>
<protein>
    <submittedName>
        <fullName evidence="1">Uncharacterized protein</fullName>
    </submittedName>
</protein>